<dbReference type="VEuPathDB" id="FungiDB:PV07_02801"/>
<dbReference type="InterPro" id="IPR050493">
    <property type="entry name" value="FAD-dep_Monooxygenase_BioMet"/>
</dbReference>
<dbReference type="GO" id="GO:0004497">
    <property type="term" value="F:monooxygenase activity"/>
    <property type="evidence" value="ECO:0007669"/>
    <property type="project" value="UniProtKB-KW"/>
</dbReference>
<dbReference type="EMBL" id="KN847041">
    <property type="protein sequence ID" value="KIW31123.1"/>
    <property type="molecule type" value="Genomic_DNA"/>
</dbReference>
<comment type="similarity">
    <text evidence="1">Belongs to the paxM FAD-dependent monooxygenase family.</text>
</comment>
<evidence type="ECO:0000313" key="10">
    <source>
        <dbReference type="Proteomes" id="UP000054466"/>
    </source>
</evidence>
<organism evidence="9 10">
    <name type="scientific">Cladophialophora immunda</name>
    <dbReference type="NCBI Taxonomy" id="569365"/>
    <lineage>
        <taxon>Eukaryota</taxon>
        <taxon>Fungi</taxon>
        <taxon>Dikarya</taxon>
        <taxon>Ascomycota</taxon>
        <taxon>Pezizomycotina</taxon>
        <taxon>Eurotiomycetes</taxon>
        <taxon>Chaetothyriomycetidae</taxon>
        <taxon>Chaetothyriales</taxon>
        <taxon>Herpotrichiellaceae</taxon>
        <taxon>Cladophialophora</taxon>
    </lineage>
</organism>
<keyword evidence="7" id="KW-1133">Transmembrane helix</keyword>
<evidence type="ECO:0000256" key="3">
    <source>
        <dbReference type="ARBA" id="ARBA00022827"/>
    </source>
</evidence>
<evidence type="ECO:0000256" key="2">
    <source>
        <dbReference type="ARBA" id="ARBA00022630"/>
    </source>
</evidence>
<evidence type="ECO:0000313" key="9">
    <source>
        <dbReference type="EMBL" id="KIW31123.1"/>
    </source>
</evidence>
<dbReference type="AlphaFoldDB" id="A0A0D2CJ05"/>
<keyword evidence="7" id="KW-0472">Membrane</keyword>
<dbReference type="GO" id="GO:0071949">
    <property type="term" value="F:FAD binding"/>
    <property type="evidence" value="ECO:0007669"/>
    <property type="project" value="InterPro"/>
</dbReference>
<proteinExistence type="inferred from homology"/>
<evidence type="ECO:0000256" key="7">
    <source>
        <dbReference type="SAM" id="Phobius"/>
    </source>
</evidence>
<gene>
    <name evidence="9" type="ORF">PV07_02801</name>
</gene>
<reference evidence="9 10" key="1">
    <citation type="submission" date="2015-01" db="EMBL/GenBank/DDBJ databases">
        <title>The Genome Sequence of Cladophialophora immunda CBS83496.</title>
        <authorList>
            <consortium name="The Broad Institute Genomics Platform"/>
            <person name="Cuomo C."/>
            <person name="de Hoog S."/>
            <person name="Gorbushina A."/>
            <person name="Stielow B."/>
            <person name="Teixiera M."/>
            <person name="Abouelleil A."/>
            <person name="Chapman S.B."/>
            <person name="Priest M."/>
            <person name="Young S.K."/>
            <person name="Wortman J."/>
            <person name="Nusbaum C."/>
            <person name="Birren B."/>
        </authorList>
    </citation>
    <scope>NUCLEOTIDE SEQUENCE [LARGE SCALE GENOMIC DNA]</scope>
    <source>
        <strain evidence="9 10">CBS 83496</strain>
    </source>
</reference>
<dbReference type="PANTHER" id="PTHR13789:SF215">
    <property type="entry name" value="FAD-BINDING DOMAIN-CONTAINING PROTEIN-RELATED"/>
    <property type="match status" value="1"/>
</dbReference>
<accession>A0A0D2CJ05</accession>
<feature type="domain" description="FAD-binding" evidence="8">
    <location>
        <begin position="12"/>
        <end position="186"/>
    </location>
</feature>
<name>A0A0D2CJ05_9EURO</name>
<sequence length="496" mass="53258">MESAIVPQAKELSVLVVGAGIAGLCAAIALRRAGHRVKILERSALLDEIGAAITLAPHAVRIFRSWGLDGAREAAARLIPRLGQTFIDSATLAELAPTDRTNFAAEYGAPYLFAHRVDLHAALRALATGPDGAGRPAELRTSCTAVDYDAETGRVRVAETTTEDGWEPAVDLVVAADGVHSRAASHVLPGGHEANPPAVAPRATNSTVIRFLIPTREILADPLTAPLLQRYGEGHCSFYLHADRQRWLVRYPCRANTLQNFGMYVERAPAPGESAQRSQQQRVSPADLRAAMAGFHPALLRLCDMAGGSGGGSSSSSNTILPLWRCAERDPLPNCQRGKLVVIGDASHPMLPHRGFGAVNAIEDAAALGVLFEDFAVGDHTAANTTATATATASTGHSQRDTKSAPPAPLSVSDLLETFQKVRLPRASIAQLYSQVETNKDPTIERREEALKLLPEDELPKNTDEVVRWVFSYDVVEATRRAKQRLLETKGVSLQQ</sequence>
<protein>
    <recommendedName>
        <fullName evidence="8">FAD-binding domain-containing protein</fullName>
    </recommendedName>
</protein>
<keyword evidence="5" id="KW-0503">Monooxygenase</keyword>
<keyword evidence="2" id="KW-0285">Flavoprotein</keyword>
<dbReference type="SUPFAM" id="SSF54373">
    <property type="entry name" value="FAD-linked reductases, C-terminal domain"/>
    <property type="match status" value="1"/>
</dbReference>
<dbReference type="SUPFAM" id="SSF51905">
    <property type="entry name" value="FAD/NAD(P)-binding domain"/>
    <property type="match status" value="1"/>
</dbReference>
<evidence type="ECO:0000256" key="5">
    <source>
        <dbReference type="ARBA" id="ARBA00023033"/>
    </source>
</evidence>
<keyword evidence="7" id="KW-0812">Transmembrane</keyword>
<evidence type="ECO:0000259" key="8">
    <source>
        <dbReference type="Pfam" id="PF01494"/>
    </source>
</evidence>
<keyword evidence="4" id="KW-0560">Oxidoreductase</keyword>
<feature type="transmembrane region" description="Helical" evidence="7">
    <location>
        <begin position="12"/>
        <end position="30"/>
    </location>
</feature>
<feature type="region of interest" description="Disordered" evidence="6">
    <location>
        <begin position="388"/>
        <end position="409"/>
    </location>
</feature>
<dbReference type="InterPro" id="IPR036188">
    <property type="entry name" value="FAD/NAD-bd_sf"/>
</dbReference>
<dbReference type="RefSeq" id="XP_016251339.1">
    <property type="nucleotide sequence ID" value="XM_016389437.1"/>
</dbReference>
<dbReference type="InterPro" id="IPR002938">
    <property type="entry name" value="FAD-bd"/>
</dbReference>
<evidence type="ECO:0000256" key="1">
    <source>
        <dbReference type="ARBA" id="ARBA00007992"/>
    </source>
</evidence>
<dbReference type="Proteomes" id="UP000054466">
    <property type="component" value="Unassembled WGS sequence"/>
</dbReference>
<dbReference type="STRING" id="569365.A0A0D2CJ05"/>
<dbReference type="OrthoDB" id="40579at2759"/>
<keyword evidence="10" id="KW-1185">Reference proteome</keyword>
<dbReference type="PANTHER" id="PTHR13789">
    <property type="entry name" value="MONOOXYGENASE"/>
    <property type="match status" value="1"/>
</dbReference>
<evidence type="ECO:0000256" key="6">
    <source>
        <dbReference type="SAM" id="MobiDB-lite"/>
    </source>
</evidence>
<dbReference type="Gene3D" id="3.50.50.60">
    <property type="entry name" value="FAD/NAD(P)-binding domain"/>
    <property type="match status" value="1"/>
</dbReference>
<evidence type="ECO:0000256" key="4">
    <source>
        <dbReference type="ARBA" id="ARBA00023002"/>
    </source>
</evidence>
<dbReference type="PRINTS" id="PR00420">
    <property type="entry name" value="RNGMNOXGNASE"/>
</dbReference>
<dbReference type="GeneID" id="27341995"/>
<keyword evidence="3" id="KW-0274">FAD</keyword>
<dbReference type="Pfam" id="PF01494">
    <property type="entry name" value="FAD_binding_3"/>
    <property type="match status" value="1"/>
</dbReference>